<feature type="compositionally biased region" description="Low complexity" evidence="3">
    <location>
        <begin position="248"/>
        <end position="284"/>
    </location>
</feature>
<comment type="caution">
    <text evidence="7">The sequence shown here is derived from an EMBL/GenBank/DDBJ whole genome shotgun (WGS) entry which is preliminary data.</text>
</comment>
<evidence type="ECO:0000256" key="2">
    <source>
        <dbReference type="RuleBase" id="RU361260"/>
    </source>
</evidence>
<feature type="signal peptide" evidence="5">
    <location>
        <begin position="1"/>
        <end position="15"/>
    </location>
</feature>
<feature type="transmembrane region" description="Helical" evidence="4">
    <location>
        <begin position="91"/>
        <end position="113"/>
    </location>
</feature>
<feature type="domain" description="FH2" evidence="6">
    <location>
        <begin position="356"/>
        <end position="773"/>
    </location>
</feature>
<reference evidence="7 8" key="1">
    <citation type="journal article" date="2023" name="bioRxiv">
        <title>Genome report: Whole genome sequence and annotation of Penstemon davidsonii.</title>
        <authorList>
            <person name="Ostevik K.L."/>
            <person name="Alabady M."/>
            <person name="Zhang M."/>
            <person name="Rausher M.D."/>
        </authorList>
    </citation>
    <scope>NUCLEOTIDE SEQUENCE [LARGE SCALE GENOMIC DNA]</scope>
    <source>
        <strain evidence="7">DNT005</strain>
        <tissue evidence="7">Whole leaf</tissue>
    </source>
</reference>
<dbReference type="EMBL" id="JAYDYQ010002534">
    <property type="protein sequence ID" value="KAK4483009.1"/>
    <property type="molecule type" value="Genomic_DNA"/>
</dbReference>
<dbReference type="PANTHER" id="PTHR23213:SF276">
    <property type="entry name" value="FORMIN-LIKE PROTEIN 1"/>
    <property type="match status" value="1"/>
</dbReference>
<feature type="compositionally biased region" description="Pro residues" evidence="3">
    <location>
        <begin position="305"/>
        <end position="317"/>
    </location>
</feature>
<dbReference type="InterPro" id="IPR027643">
    <property type="entry name" value="Formin-like_plant"/>
</dbReference>
<evidence type="ECO:0000256" key="3">
    <source>
        <dbReference type="SAM" id="MobiDB-lite"/>
    </source>
</evidence>
<organism evidence="7 8">
    <name type="scientific">Penstemon davidsonii</name>
    <dbReference type="NCBI Taxonomy" id="160366"/>
    <lineage>
        <taxon>Eukaryota</taxon>
        <taxon>Viridiplantae</taxon>
        <taxon>Streptophyta</taxon>
        <taxon>Embryophyta</taxon>
        <taxon>Tracheophyta</taxon>
        <taxon>Spermatophyta</taxon>
        <taxon>Magnoliopsida</taxon>
        <taxon>eudicotyledons</taxon>
        <taxon>Gunneridae</taxon>
        <taxon>Pentapetalae</taxon>
        <taxon>asterids</taxon>
        <taxon>lamiids</taxon>
        <taxon>Lamiales</taxon>
        <taxon>Plantaginaceae</taxon>
        <taxon>Cheloneae</taxon>
        <taxon>Penstemon</taxon>
    </lineage>
</organism>
<evidence type="ECO:0000313" key="8">
    <source>
        <dbReference type="Proteomes" id="UP001291926"/>
    </source>
</evidence>
<evidence type="ECO:0000256" key="1">
    <source>
        <dbReference type="ARBA" id="ARBA00025793"/>
    </source>
</evidence>
<feature type="region of interest" description="Disordered" evidence="3">
    <location>
        <begin position="339"/>
        <end position="365"/>
    </location>
</feature>
<keyword evidence="8" id="KW-1185">Reference proteome</keyword>
<feature type="chain" id="PRO_5045123922" description="Formin-like protein" evidence="5">
    <location>
        <begin position="16"/>
        <end position="802"/>
    </location>
</feature>
<dbReference type="Proteomes" id="UP001291926">
    <property type="component" value="Unassembled WGS sequence"/>
</dbReference>
<sequence>MPTALLFLLLHLSAATTTTTFHHRRVLHQPFFPLDTQPSPPKYPFSTSTPTNTPFFHSYPSPPPPTSFPANSSSLDVPHPPKSKSKYTSSILIIFAVAAAAAAILILSFAFFLHLRKKRPPPPPHPSLSSSKTQRSDSSATTPSNIPKLQRPSQTSSEFLYLGTLVNSHPTNTNIPTASNNNTDSPELRPLPPLNTPSQQGGHRIVDVASSIDEDEEFYSPKGSSSIGIDSASRRGFDFAIQIENFNGSTSNSSSTYSGPGSPERSVSSSLSPPNSMSPENSIPKSPDLIEIQTISPLHQQMMSPLPPPPPPRPPSLITPLRPFAVENPTLISPIELLPLASNDSESPNKEKEREQNNEITRKPKLKPLHWDKVRASSDREMVWDQLKSSSFKLNEEMIETLFVVNAPKPSPKEGTRWQVLPSPGLDNNGNNVLDPKKAQNIAILLRALNVTVEEVCEGLLEGNVSSLGTELLESLLKMAPTKEEERKLKDYKDDSPAKLGAAEKFLKAVLDIPYAFKRVDAMLYVSNFESEVEYLKKSFQTLEAACEELRSSRMLLKLLEAILKTGNRMNVGTNRGDAHAFKLDALLKLVDIKGADGKTTLLHFVVQEIIISEGARLSNGTHNENDDPKCKKLGLQVVSSISSELSNVRKSAAMDAEVLRTDVSKLSNGIRNIGEIERLNGSCKFSDSMKCFTKKAEEEIIRIKAQERVALSLVKEISEYFHGNSGKEEAHPFRIFMVVRDFLTTLDRVCKEVGTINEQMVVSLPRRFPVPVNPMLQPVLGGFQNRKEQTLSDERALLLDV</sequence>
<keyword evidence="4" id="KW-1133">Transmembrane helix</keyword>
<gene>
    <name evidence="7" type="ORF">RD792_010185</name>
</gene>
<dbReference type="SMART" id="SM00498">
    <property type="entry name" value="FH2"/>
    <property type="match status" value="1"/>
</dbReference>
<proteinExistence type="inferred from homology"/>
<accession>A0ABR0D141</accession>
<feature type="compositionally biased region" description="Basic and acidic residues" evidence="3">
    <location>
        <begin position="347"/>
        <end position="362"/>
    </location>
</feature>
<dbReference type="PROSITE" id="PS51444">
    <property type="entry name" value="FH2"/>
    <property type="match status" value="1"/>
</dbReference>
<dbReference type="Pfam" id="PF02181">
    <property type="entry name" value="FH2"/>
    <property type="match status" value="1"/>
</dbReference>
<dbReference type="Gene3D" id="1.20.58.2220">
    <property type="entry name" value="Formin, FH2 domain"/>
    <property type="match status" value="1"/>
</dbReference>
<dbReference type="SUPFAM" id="SSF101447">
    <property type="entry name" value="Formin homology 2 domain (FH2 domain)"/>
    <property type="match status" value="1"/>
</dbReference>
<evidence type="ECO:0000256" key="5">
    <source>
        <dbReference type="SAM" id="SignalP"/>
    </source>
</evidence>
<keyword evidence="4" id="KW-0812">Transmembrane</keyword>
<feature type="region of interest" description="Disordered" evidence="3">
    <location>
        <begin position="120"/>
        <end position="153"/>
    </location>
</feature>
<evidence type="ECO:0000256" key="4">
    <source>
        <dbReference type="SAM" id="Phobius"/>
    </source>
</evidence>
<dbReference type="PANTHER" id="PTHR23213">
    <property type="entry name" value="FORMIN-RELATED"/>
    <property type="match status" value="1"/>
</dbReference>
<feature type="region of interest" description="Disordered" evidence="3">
    <location>
        <begin position="248"/>
        <end position="286"/>
    </location>
</feature>
<evidence type="ECO:0000313" key="7">
    <source>
        <dbReference type="EMBL" id="KAK4483009.1"/>
    </source>
</evidence>
<dbReference type="InterPro" id="IPR015425">
    <property type="entry name" value="FH2_Formin"/>
</dbReference>
<keyword evidence="4" id="KW-0472">Membrane</keyword>
<evidence type="ECO:0000259" key="6">
    <source>
        <dbReference type="PROSITE" id="PS51444"/>
    </source>
</evidence>
<feature type="region of interest" description="Disordered" evidence="3">
    <location>
        <begin position="300"/>
        <end position="321"/>
    </location>
</feature>
<comment type="similarity">
    <text evidence="1">Belongs to the formin-like family. Class-I subfamily.</text>
</comment>
<protein>
    <recommendedName>
        <fullName evidence="2">Formin-like protein</fullName>
    </recommendedName>
</protein>
<keyword evidence="5" id="KW-0732">Signal</keyword>
<feature type="compositionally biased region" description="Polar residues" evidence="3">
    <location>
        <begin position="136"/>
        <end position="153"/>
    </location>
</feature>
<dbReference type="InterPro" id="IPR042201">
    <property type="entry name" value="FH2_Formin_sf"/>
</dbReference>
<name>A0ABR0D141_9LAMI</name>
<feature type="region of interest" description="Disordered" evidence="3">
    <location>
        <begin position="170"/>
        <end position="202"/>
    </location>
</feature>
<feature type="region of interest" description="Disordered" evidence="3">
    <location>
        <begin position="54"/>
        <end position="81"/>
    </location>
</feature>
<feature type="compositionally biased region" description="Polar residues" evidence="3">
    <location>
        <begin position="170"/>
        <end position="185"/>
    </location>
</feature>